<dbReference type="EMBL" id="JANEYT010000029">
    <property type="protein sequence ID" value="MCQ1059049.1"/>
    <property type="molecule type" value="Genomic_DNA"/>
</dbReference>
<evidence type="ECO:0000313" key="2">
    <source>
        <dbReference type="Proteomes" id="UP001524460"/>
    </source>
</evidence>
<protein>
    <submittedName>
        <fullName evidence="1">IS5/IS1182 family transposase</fullName>
    </submittedName>
</protein>
<dbReference type="Proteomes" id="UP001524460">
    <property type="component" value="Unassembled WGS sequence"/>
</dbReference>
<sequence>MGKSKRKITNWKQYNQALVNRGSLTFWMDEAAIDTWLCKEHH</sequence>
<evidence type="ECO:0000313" key="1">
    <source>
        <dbReference type="EMBL" id="MCQ1059049.1"/>
    </source>
</evidence>
<name>A0ABT1N732_9GAMM</name>
<keyword evidence="2" id="KW-1185">Reference proteome</keyword>
<organism evidence="1 2">
    <name type="scientific">Photobacterium pectinilyticum</name>
    <dbReference type="NCBI Taxonomy" id="2906793"/>
    <lineage>
        <taxon>Bacteria</taxon>
        <taxon>Pseudomonadati</taxon>
        <taxon>Pseudomonadota</taxon>
        <taxon>Gammaproteobacteria</taxon>
        <taxon>Vibrionales</taxon>
        <taxon>Vibrionaceae</taxon>
        <taxon>Photobacterium</taxon>
    </lineage>
</organism>
<comment type="caution">
    <text evidence="1">The sequence shown here is derived from an EMBL/GenBank/DDBJ whole genome shotgun (WGS) entry which is preliminary data.</text>
</comment>
<accession>A0ABT1N732</accession>
<gene>
    <name evidence="1" type="ORF">NHN17_13390</name>
</gene>
<proteinExistence type="predicted"/>
<feature type="non-terminal residue" evidence="1">
    <location>
        <position position="42"/>
    </location>
</feature>
<reference evidence="1 2" key="1">
    <citation type="submission" date="2022-07" db="EMBL/GenBank/DDBJ databases">
        <title>Photobacterium pectinilyticum sp. nov., a marine bacterium isolated from surface seawater of Qingdao offshore.</title>
        <authorList>
            <person name="Wang X."/>
        </authorList>
    </citation>
    <scope>NUCLEOTIDE SEQUENCE [LARGE SCALE GENOMIC DNA]</scope>
    <source>
        <strain evidence="1 2">ZSDE20</strain>
    </source>
</reference>